<dbReference type="InterPro" id="IPR019108">
    <property type="entry name" value="Caa3_assmbl_CtaG-rel"/>
</dbReference>
<feature type="transmembrane region" description="Helical" evidence="7">
    <location>
        <begin position="263"/>
        <end position="283"/>
    </location>
</feature>
<dbReference type="AlphaFoldDB" id="A0AAE4CL66"/>
<dbReference type="InterPro" id="IPR008457">
    <property type="entry name" value="Cu-R_CopD_dom"/>
</dbReference>
<dbReference type="Pfam" id="PF09678">
    <property type="entry name" value="Caa3_CtaG"/>
    <property type="match status" value="1"/>
</dbReference>
<evidence type="ECO:0000256" key="2">
    <source>
        <dbReference type="ARBA" id="ARBA00022475"/>
    </source>
</evidence>
<dbReference type="GO" id="GO:0006825">
    <property type="term" value="P:copper ion transport"/>
    <property type="evidence" value="ECO:0007669"/>
    <property type="project" value="InterPro"/>
</dbReference>
<feature type="transmembrane region" description="Helical" evidence="7">
    <location>
        <begin position="425"/>
        <end position="447"/>
    </location>
</feature>
<keyword evidence="2" id="KW-1003">Cell membrane</keyword>
<feature type="transmembrane region" description="Helical" evidence="7">
    <location>
        <begin position="295"/>
        <end position="314"/>
    </location>
</feature>
<keyword evidence="3 7" id="KW-0812">Transmembrane</keyword>
<protein>
    <submittedName>
        <fullName evidence="9">Copper resistance protein D</fullName>
    </submittedName>
</protein>
<dbReference type="RefSeq" id="WP_310272042.1">
    <property type="nucleotide sequence ID" value="NZ_JAVDXW010000001.1"/>
</dbReference>
<feature type="transmembrane region" description="Helical" evidence="7">
    <location>
        <begin position="114"/>
        <end position="137"/>
    </location>
</feature>
<keyword evidence="5 7" id="KW-0472">Membrane</keyword>
<feature type="transmembrane region" description="Helical" evidence="7">
    <location>
        <begin position="225"/>
        <end position="243"/>
    </location>
</feature>
<dbReference type="Proteomes" id="UP001180845">
    <property type="component" value="Unassembled WGS sequence"/>
</dbReference>
<feature type="domain" description="Copper resistance protein D" evidence="8">
    <location>
        <begin position="256"/>
        <end position="349"/>
    </location>
</feature>
<feature type="transmembrane region" description="Helical" evidence="7">
    <location>
        <begin position="334"/>
        <end position="353"/>
    </location>
</feature>
<dbReference type="PANTHER" id="PTHR34820">
    <property type="entry name" value="INNER MEMBRANE PROTEIN YEBZ"/>
    <property type="match status" value="1"/>
</dbReference>
<keyword evidence="4 7" id="KW-1133">Transmembrane helix</keyword>
<feature type="transmembrane region" description="Helical" evidence="7">
    <location>
        <begin position="194"/>
        <end position="213"/>
    </location>
</feature>
<feature type="transmembrane region" description="Helical" evidence="7">
    <location>
        <begin position="78"/>
        <end position="102"/>
    </location>
</feature>
<feature type="transmembrane region" description="Helical" evidence="7">
    <location>
        <begin position="544"/>
        <end position="566"/>
    </location>
</feature>
<evidence type="ECO:0000256" key="5">
    <source>
        <dbReference type="ARBA" id="ARBA00023136"/>
    </source>
</evidence>
<dbReference type="InterPro" id="IPR032694">
    <property type="entry name" value="CopC/D"/>
</dbReference>
<name>A0AAE4CL66_9ACTN</name>
<feature type="region of interest" description="Disordered" evidence="6">
    <location>
        <begin position="1"/>
        <end position="24"/>
    </location>
</feature>
<comment type="caution">
    <text evidence="9">The sequence shown here is derived from an EMBL/GenBank/DDBJ whole genome shotgun (WGS) entry which is preliminary data.</text>
</comment>
<evidence type="ECO:0000256" key="6">
    <source>
        <dbReference type="SAM" id="MobiDB-lite"/>
    </source>
</evidence>
<evidence type="ECO:0000313" key="9">
    <source>
        <dbReference type="EMBL" id="MDR7301479.1"/>
    </source>
</evidence>
<keyword evidence="10" id="KW-1185">Reference proteome</keyword>
<evidence type="ECO:0000256" key="1">
    <source>
        <dbReference type="ARBA" id="ARBA00004651"/>
    </source>
</evidence>
<dbReference type="GO" id="GO:0005886">
    <property type="term" value="C:plasma membrane"/>
    <property type="evidence" value="ECO:0007669"/>
    <property type="project" value="UniProtKB-SubCell"/>
</dbReference>
<evidence type="ECO:0000313" key="10">
    <source>
        <dbReference type="Proteomes" id="UP001180845"/>
    </source>
</evidence>
<accession>A0AAE4CL66</accession>
<evidence type="ECO:0000259" key="8">
    <source>
        <dbReference type="Pfam" id="PF05425"/>
    </source>
</evidence>
<feature type="transmembrane region" description="Helical" evidence="7">
    <location>
        <begin position="459"/>
        <end position="483"/>
    </location>
</feature>
<gene>
    <name evidence="9" type="ORF">JOF55_001660</name>
</gene>
<evidence type="ECO:0000256" key="3">
    <source>
        <dbReference type="ARBA" id="ARBA00022692"/>
    </source>
</evidence>
<organism evidence="9 10">
    <name type="scientific">Haloactinomyces albus</name>
    <dbReference type="NCBI Taxonomy" id="1352928"/>
    <lineage>
        <taxon>Bacteria</taxon>
        <taxon>Bacillati</taxon>
        <taxon>Actinomycetota</taxon>
        <taxon>Actinomycetes</taxon>
        <taxon>Actinopolysporales</taxon>
        <taxon>Actinopolysporaceae</taxon>
        <taxon>Haloactinomyces</taxon>
    </lineage>
</organism>
<proteinExistence type="predicted"/>
<feature type="transmembrane region" description="Helical" evidence="7">
    <location>
        <begin position="578"/>
        <end position="605"/>
    </location>
</feature>
<evidence type="ECO:0000256" key="4">
    <source>
        <dbReference type="ARBA" id="ARBA00022989"/>
    </source>
</evidence>
<reference evidence="9" key="1">
    <citation type="submission" date="2023-07" db="EMBL/GenBank/DDBJ databases">
        <title>Sequencing the genomes of 1000 actinobacteria strains.</title>
        <authorList>
            <person name="Klenk H.-P."/>
        </authorList>
    </citation>
    <scope>NUCLEOTIDE SEQUENCE</scope>
    <source>
        <strain evidence="9">DSM 45977</strain>
    </source>
</reference>
<feature type="transmembrane region" description="Helical" evidence="7">
    <location>
        <begin position="625"/>
        <end position="644"/>
    </location>
</feature>
<feature type="transmembrane region" description="Helical" evidence="7">
    <location>
        <begin position="393"/>
        <end position="413"/>
    </location>
</feature>
<evidence type="ECO:0000256" key="7">
    <source>
        <dbReference type="SAM" id="Phobius"/>
    </source>
</evidence>
<feature type="transmembrane region" description="Helical" evidence="7">
    <location>
        <begin position="504"/>
        <end position="524"/>
    </location>
</feature>
<dbReference type="EMBL" id="JAVDXW010000001">
    <property type="protein sequence ID" value="MDR7301479.1"/>
    <property type="molecule type" value="Genomic_DNA"/>
</dbReference>
<comment type="subcellular location">
    <subcellularLocation>
        <location evidence="1">Cell membrane</location>
        <topology evidence="1">Multi-pass membrane protein</topology>
    </subcellularLocation>
</comment>
<feature type="compositionally biased region" description="Polar residues" evidence="6">
    <location>
        <begin position="1"/>
        <end position="10"/>
    </location>
</feature>
<feature type="transmembrane region" description="Helical" evidence="7">
    <location>
        <begin position="168"/>
        <end position="187"/>
    </location>
</feature>
<sequence>MPDSVPTTDSAGPRDPQAPRTRSGAAIPGRSAVLAWAVAGAIGAVVLITVLILTAGSAVYSVLGYADPGAVTKLGVNILRWVVDVAGAACVGSLVFSAFFTTPQQSGIVSADGYAALRFGGGAAWAWFGGALLMTLFDAADSAGQPVSEVADSEALLGLLGALDAPKAWLLSALCSLIVAVSCQVVLRWRTSMVLAGVAAVGLLPPVFVSNSASNAGHDFATNSLVFHILAASLWLGVLIAMAAHVRRRGAHLASVTTRYRRFALGCWLVLAVSGTIDALVLMTPTRLLGTGYGSLVLLKAVCLLLLGAISVLARRRVSGVARSGDSRRALLHLVGLDTAIMLVTIGVSMGMAHTPPPNLLTRDVTATEVIFGYSLPDPPTLLRFVTMWRLDLILGTAALVLAAGYLLGVRRLRSRGEHWPGGRVVAWLSGCAAILVGTSSGLGMYAPAVFSVHMITHVLLNMLAPALLVLGGPVTLALRALPSAASGQLYGPREWVLAITRSPLVRVLTHPALAAVLLIGSLYGLYLTGLFEAAMEEHWAHQILYVYFLVTGYLYYWAVVGVDATPRQLPHLPRLGIVLGAMPFQVFFGVIVMSMPTVIAGNYYRTLDLPWASELLADQRLGGVIGWLAGEVPLMLALAVLLWQWHRDQQDGDGSGAEGSDEDAAHTAMLAKLAESRRS</sequence>
<dbReference type="PANTHER" id="PTHR34820:SF4">
    <property type="entry name" value="INNER MEMBRANE PROTEIN YEBZ"/>
    <property type="match status" value="1"/>
</dbReference>
<dbReference type="Pfam" id="PF05425">
    <property type="entry name" value="CopD"/>
    <property type="match status" value="1"/>
</dbReference>
<feature type="transmembrane region" description="Helical" evidence="7">
    <location>
        <begin position="32"/>
        <end position="58"/>
    </location>
</feature>